<dbReference type="RefSeq" id="WP_242179335.1">
    <property type="nucleotide sequence ID" value="NZ_JAKQYM010000012.1"/>
</dbReference>
<dbReference type="Gene3D" id="3.90.550.10">
    <property type="entry name" value="Spore Coat Polysaccharide Biosynthesis Protein SpsA, Chain A"/>
    <property type="match status" value="1"/>
</dbReference>
<feature type="domain" description="MobA-like NTP transferase" evidence="1">
    <location>
        <begin position="7"/>
        <end position="167"/>
    </location>
</feature>
<dbReference type="GO" id="GO:0016779">
    <property type="term" value="F:nucleotidyltransferase activity"/>
    <property type="evidence" value="ECO:0007669"/>
    <property type="project" value="UniProtKB-ARBA"/>
</dbReference>
<dbReference type="Pfam" id="PF12804">
    <property type="entry name" value="NTP_transf_3"/>
    <property type="match status" value="1"/>
</dbReference>
<dbReference type="PANTHER" id="PTHR43777:SF1">
    <property type="entry name" value="MOLYBDENUM COFACTOR CYTIDYLYLTRANSFERASE"/>
    <property type="match status" value="1"/>
</dbReference>
<protein>
    <submittedName>
        <fullName evidence="2">Nucleotidyltransferase family protein</fullName>
    </submittedName>
</protein>
<dbReference type="PANTHER" id="PTHR43777">
    <property type="entry name" value="MOLYBDENUM COFACTOR CYTIDYLYLTRANSFERASE"/>
    <property type="match status" value="1"/>
</dbReference>
<comment type="caution">
    <text evidence="2">The sequence shown here is derived from an EMBL/GenBank/DDBJ whole genome shotgun (WGS) entry which is preliminary data.</text>
</comment>
<sequence length="197" mass="22111">MNSIAILVLAAGKSSRMKEIKQLLKINNKTLLEITLENAQKVTPKNIFCVLGANASKIKANTASKNIKYLLNKNFEDGLSSSLVCGVAYIQKNHPEFNAVLILLADQPDVDDVYLNEIIKISLENPTKIISTSYSKNAGVPAIFPAIYFEKLLTIKGDKGAKDFLQKDQFQVIKIKRKKPFLDIDTQEDYILYKKFI</sequence>
<evidence type="ECO:0000259" key="1">
    <source>
        <dbReference type="Pfam" id="PF12804"/>
    </source>
</evidence>
<dbReference type="EMBL" id="JAKQYM010000012">
    <property type="protein sequence ID" value="MCI2230225.1"/>
    <property type="molecule type" value="Genomic_DNA"/>
</dbReference>
<dbReference type="InterPro" id="IPR029044">
    <property type="entry name" value="Nucleotide-diphossugar_trans"/>
</dbReference>
<dbReference type="AlphaFoldDB" id="A0A9X1VQ49"/>
<name>A0A9X1VQ49_9FLAO</name>
<evidence type="ECO:0000313" key="2">
    <source>
        <dbReference type="EMBL" id="MCI2230225.1"/>
    </source>
</evidence>
<dbReference type="SUPFAM" id="SSF53448">
    <property type="entry name" value="Nucleotide-diphospho-sugar transferases"/>
    <property type="match status" value="1"/>
</dbReference>
<evidence type="ECO:0000313" key="3">
    <source>
        <dbReference type="Proteomes" id="UP001139369"/>
    </source>
</evidence>
<accession>A0A9X1VQ49</accession>
<dbReference type="CDD" id="cd04182">
    <property type="entry name" value="GT_2_like_f"/>
    <property type="match status" value="1"/>
</dbReference>
<dbReference type="Proteomes" id="UP001139369">
    <property type="component" value="Unassembled WGS sequence"/>
</dbReference>
<dbReference type="InterPro" id="IPR025877">
    <property type="entry name" value="MobA-like_NTP_Trfase"/>
</dbReference>
<organism evidence="2 3">
    <name type="scientific">Polaribacter marinus</name>
    <dbReference type="NCBI Taxonomy" id="2916838"/>
    <lineage>
        <taxon>Bacteria</taxon>
        <taxon>Pseudomonadati</taxon>
        <taxon>Bacteroidota</taxon>
        <taxon>Flavobacteriia</taxon>
        <taxon>Flavobacteriales</taxon>
        <taxon>Flavobacteriaceae</taxon>
    </lineage>
</organism>
<proteinExistence type="predicted"/>
<reference evidence="2" key="1">
    <citation type="submission" date="2022-02" db="EMBL/GenBank/DDBJ databases">
        <title>Polaribacter sp. MSW13, isolated from seawater.</title>
        <authorList>
            <person name="Kristyanto S."/>
            <person name="Jung J."/>
            <person name="Jeon C.O."/>
        </authorList>
    </citation>
    <scope>NUCLEOTIDE SEQUENCE</scope>
    <source>
        <strain evidence="2">MSW13</strain>
    </source>
</reference>
<gene>
    <name evidence="2" type="ORF">MC378_13685</name>
</gene>
<keyword evidence="3" id="KW-1185">Reference proteome</keyword>